<dbReference type="AlphaFoldDB" id="A0A8H3XKC5"/>
<keyword evidence="2" id="KW-1185">Reference proteome</keyword>
<gene>
    <name evidence="1" type="ORF">F8M41_025553</name>
</gene>
<evidence type="ECO:0000313" key="2">
    <source>
        <dbReference type="Proteomes" id="UP000439903"/>
    </source>
</evidence>
<name>A0A8H3XKC5_GIGMA</name>
<sequence length="173" mass="20177">MNNLILSYEEVMDEINKDQAIYSTQFIIDTQETLRTVIQNFEEVANKFGEASIQHNVETWALQAMNDPILSFEKVVDKTGEGIIKHIIESQEILQIMNNPILSFEEMAEIEDQKKSETGELYVGKSFGSWDEVILFLNEFCKRKGFGYHKGHFKKDDEQNVKKRTFLSPFWNL</sequence>
<dbReference type="Proteomes" id="UP000439903">
    <property type="component" value="Unassembled WGS sequence"/>
</dbReference>
<evidence type="ECO:0000313" key="1">
    <source>
        <dbReference type="EMBL" id="KAF0469412.1"/>
    </source>
</evidence>
<accession>A0A8H3XKC5</accession>
<comment type="caution">
    <text evidence="1">The sequence shown here is derived from an EMBL/GenBank/DDBJ whole genome shotgun (WGS) entry which is preliminary data.</text>
</comment>
<protein>
    <submittedName>
        <fullName evidence="1">Uncharacterized protein</fullName>
    </submittedName>
</protein>
<reference evidence="1 2" key="1">
    <citation type="journal article" date="2019" name="Environ. Microbiol.">
        <title>At the nexus of three kingdoms: the genome of the mycorrhizal fungus Gigaspora margarita provides insights into plant, endobacterial and fungal interactions.</title>
        <authorList>
            <person name="Venice F."/>
            <person name="Ghignone S."/>
            <person name="Salvioli di Fossalunga A."/>
            <person name="Amselem J."/>
            <person name="Novero M."/>
            <person name="Xianan X."/>
            <person name="Sedzielewska Toro K."/>
            <person name="Morin E."/>
            <person name="Lipzen A."/>
            <person name="Grigoriev I.V."/>
            <person name="Henrissat B."/>
            <person name="Martin F.M."/>
            <person name="Bonfante P."/>
        </authorList>
    </citation>
    <scope>NUCLEOTIDE SEQUENCE [LARGE SCALE GENOMIC DNA]</scope>
    <source>
        <strain evidence="1 2">BEG34</strain>
    </source>
</reference>
<organism evidence="1 2">
    <name type="scientific">Gigaspora margarita</name>
    <dbReference type="NCBI Taxonomy" id="4874"/>
    <lineage>
        <taxon>Eukaryota</taxon>
        <taxon>Fungi</taxon>
        <taxon>Fungi incertae sedis</taxon>
        <taxon>Mucoromycota</taxon>
        <taxon>Glomeromycotina</taxon>
        <taxon>Glomeromycetes</taxon>
        <taxon>Diversisporales</taxon>
        <taxon>Gigasporaceae</taxon>
        <taxon>Gigaspora</taxon>
    </lineage>
</organism>
<proteinExistence type="predicted"/>
<dbReference type="EMBL" id="WTPW01000920">
    <property type="protein sequence ID" value="KAF0469412.1"/>
    <property type="molecule type" value="Genomic_DNA"/>
</dbReference>